<dbReference type="InterPro" id="IPR002678">
    <property type="entry name" value="DUF34/NIF3"/>
</dbReference>
<evidence type="ECO:0000256" key="5">
    <source>
        <dbReference type="PIRSR" id="PIRSR602678-1"/>
    </source>
</evidence>
<evidence type="ECO:0000256" key="1">
    <source>
        <dbReference type="ARBA" id="ARBA00006964"/>
    </source>
</evidence>
<feature type="binding site" evidence="5">
    <location>
        <position position="333"/>
    </location>
    <ligand>
        <name>a divalent metal cation</name>
        <dbReference type="ChEBI" id="CHEBI:60240"/>
        <label>1</label>
    </ligand>
</feature>
<feature type="binding site" evidence="5">
    <location>
        <position position="103"/>
    </location>
    <ligand>
        <name>a divalent metal cation</name>
        <dbReference type="ChEBI" id="CHEBI:60240"/>
        <label>1</label>
    </ligand>
</feature>
<feature type="binding site" evidence="5">
    <location>
        <position position="65"/>
    </location>
    <ligand>
        <name>a divalent metal cation</name>
        <dbReference type="ChEBI" id="CHEBI:60240"/>
        <label>1</label>
    </ligand>
</feature>
<dbReference type="Gene3D" id="3.40.1390.30">
    <property type="entry name" value="NIF3 (NGG1p interacting factor 3)-like"/>
    <property type="match status" value="2"/>
</dbReference>
<comment type="caution">
    <text evidence="6">The sequence shown here is derived from an EMBL/GenBank/DDBJ whole genome shotgun (WGS) entry which is preliminary data.</text>
</comment>
<proteinExistence type="inferred from homology"/>
<feature type="binding site" evidence="5">
    <location>
        <position position="64"/>
    </location>
    <ligand>
        <name>a divalent metal cation</name>
        <dbReference type="ChEBI" id="CHEBI:60240"/>
        <label>2</label>
    </ligand>
</feature>
<keyword evidence="3 4" id="KW-0479">Metal-binding</keyword>
<dbReference type="PIRSF" id="PIRSF037489">
    <property type="entry name" value="UCP037489_NIF3_YqfO"/>
    <property type="match status" value="1"/>
</dbReference>
<dbReference type="Proteomes" id="UP000243494">
    <property type="component" value="Unassembled WGS sequence"/>
</dbReference>
<dbReference type="PANTHER" id="PTHR13799">
    <property type="entry name" value="NGG1 INTERACTING FACTOR 3"/>
    <property type="match status" value="1"/>
</dbReference>
<keyword evidence="7" id="KW-1185">Reference proteome</keyword>
<dbReference type="GO" id="GO:0046872">
    <property type="term" value="F:metal ion binding"/>
    <property type="evidence" value="ECO:0007669"/>
    <property type="project" value="UniProtKB-UniRule"/>
</dbReference>
<protein>
    <recommendedName>
        <fullName evidence="2 4">GTP cyclohydrolase 1 type 2 homolog</fullName>
    </recommendedName>
</protein>
<comment type="similarity">
    <text evidence="1 4">Belongs to the GTP cyclohydrolase I type 2/NIF3 family.</text>
</comment>
<dbReference type="InterPro" id="IPR017221">
    <property type="entry name" value="DUF34/NIF3_bac"/>
</dbReference>
<dbReference type="EMBL" id="NOJZ02000001">
    <property type="protein sequence ID" value="RDY24628.1"/>
    <property type="molecule type" value="Genomic_DNA"/>
</dbReference>
<dbReference type="FunFam" id="3.40.1390.30:FF:000001">
    <property type="entry name" value="GTP cyclohydrolase 1 type 2"/>
    <property type="match status" value="1"/>
</dbReference>
<dbReference type="InterPro" id="IPR036069">
    <property type="entry name" value="DUF34/NIF3_sf"/>
</dbReference>
<evidence type="ECO:0000256" key="2">
    <source>
        <dbReference type="ARBA" id="ARBA00022112"/>
    </source>
</evidence>
<evidence type="ECO:0000256" key="3">
    <source>
        <dbReference type="ARBA" id="ARBA00022723"/>
    </source>
</evidence>
<evidence type="ECO:0000313" key="6">
    <source>
        <dbReference type="EMBL" id="RDY24628.1"/>
    </source>
</evidence>
<dbReference type="PANTHER" id="PTHR13799:SF14">
    <property type="entry name" value="GTP CYCLOHYDROLASE 1 TYPE 2 HOMOLOG"/>
    <property type="match status" value="1"/>
</dbReference>
<dbReference type="Pfam" id="PF01784">
    <property type="entry name" value="DUF34_NIF3"/>
    <property type="match status" value="1"/>
</dbReference>
<feature type="binding site" evidence="5">
    <location>
        <position position="329"/>
    </location>
    <ligand>
        <name>a divalent metal cation</name>
        <dbReference type="ChEBI" id="CHEBI:60240"/>
        <label>1</label>
    </ligand>
</feature>
<dbReference type="SUPFAM" id="SSF102705">
    <property type="entry name" value="NIF3 (NGG1p interacting factor 3)-like"/>
    <property type="match status" value="1"/>
</dbReference>
<reference evidence="6 7" key="1">
    <citation type="journal article" date="2017" name="Genome Announc.">
        <title>Draft Genome Sequence of Romboutsia maritimum sp. nov. Strain CCRI-22766(T), Isolated from Coastal Estuarine Mud.</title>
        <authorList>
            <person name="Maheux A.F."/>
            <person name="Boudreau D.K."/>
            <person name="Berube E."/>
            <person name="Boissinot M."/>
            <person name="Raymond F."/>
            <person name="Brodeur S."/>
            <person name="Corbeil J."/>
            <person name="Brightwell G."/>
            <person name="Broda D."/>
            <person name="Omar R.F."/>
            <person name="Bergeron M.G."/>
        </authorList>
    </citation>
    <scope>NUCLEOTIDE SEQUENCE [LARGE SCALE GENOMIC DNA]</scope>
    <source>
        <strain evidence="6 7">CCRI-22766</strain>
    </source>
</reference>
<evidence type="ECO:0000313" key="7">
    <source>
        <dbReference type="Proteomes" id="UP000243494"/>
    </source>
</evidence>
<dbReference type="GO" id="GO:0005737">
    <property type="term" value="C:cytoplasm"/>
    <property type="evidence" value="ECO:0007669"/>
    <property type="project" value="TreeGrafter"/>
</dbReference>
<dbReference type="InterPro" id="IPR015867">
    <property type="entry name" value="N-reg_PII/ATP_PRibTrfase_C"/>
</dbReference>
<dbReference type="OrthoDB" id="9792792at2"/>
<organism evidence="6 7">
    <name type="scientific">Romboutsia maritimum</name>
    <dbReference type="NCBI Taxonomy" id="2020948"/>
    <lineage>
        <taxon>Bacteria</taxon>
        <taxon>Bacillati</taxon>
        <taxon>Bacillota</taxon>
        <taxon>Clostridia</taxon>
        <taxon>Peptostreptococcales</taxon>
        <taxon>Peptostreptococcaceae</taxon>
        <taxon>Romboutsia</taxon>
    </lineage>
</organism>
<gene>
    <name evidence="6" type="ORF">CHF27_000050</name>
</gene>
<name>A0A371IVY2_9FIRM</name>
<dbReference type="RefSeq" id="WP_095405012.1">
    <property type="nucleotide sequence ID" value="NZ_NOJZ02000001.1"/>
</dbReference>
<dbReference type="NCBIfam" id="TIGR00486">
    <property type="entry name" value="YbgI_SA1388"/>
    <property type="match status" value="1"/>
</dbReference>
<accession>A0A371IVY2</accession>
<dbReference type="Gene3D" id="3.30.70.120">
    <property type="match status" value="1"/>
</dbReference>
<evidence type="ECO:0000256" key="4">
    <source>
        <dbReference type="PIRNR" id="PIRNR037489"/>
    </source>
</evidence>
<dbReference type="AlphaFoldDB" id="A0A371IVY2"/>
<dbReference type="FunFam" id="3.30.70.120:FF:000006">
    <property type="entry name" value="GTP cyclohydrolase 1 type 2 homolog"/>
    <property type="match status" value="1"/>
</dbReference>
<sequence>MKLKSLIKKIELKYPLSLAYDWDNVGLLVGDYEMDIKRVLVVLEANEKVIEEAIKNNIDLIITHHPFIFKKINKVNTSDLKGKLIHKLIKNDVALYSMHTNFDIAFDGLNDYFMEIMGFEDTKILDITNIETLYKIVVYVPTTHAENLRKALANAGAGHIGNYSHCTFNCEGIGTFKPLDGSSPFIGVNGQVEKVNEIKIETIVPQNILGGVISSMLKAHPYEEVAYDIYRLENKGQSVGLGRLSKLKQNITLEKLSNNIKEKLKMDYIRIVGNFDNEINKVAVVTGSGADMVKKAKRQGAQVIITGDVKYHDAQDALDIGMNIIDCGHFDTEDIFKDVMKRFLDTIDEIEVIKSNINLNPFKTI</sequence>